<evidence type="ECO:0000313" key="2">
    <source>
        <dbReference type="EMBL" id="CAF4231392.1"/>
    </source>
</evidence>
<comment type="caution">
    <text evidence="1">The sequence shown here is derived from an EMBL/GenBank/DDBJ whole genome shotgun (WGS) entry which is preliminary data.</text>
</comment>
<accession>A0A819TGK7</accession>
<protein>
    <submittedName>
        <fullName evidence="1">Uncharacterized protein</fullName>
    </submittedName>
</protein>
<evidence type="ECO:0000313" key="3">
    <source>
        <dbReference type="Proteomes" id="UP000663874"/>
    </source>
</evidence>
<proteinExistence type="predicted"/>
<dbReference type="Proteomes" id="UP000663836">
    <property type="component" value="Unassembled WGS sequence"/>
</dbReference>
<reference evidence="1" key="1">
    <citation type="submission" date="2021-02" db="EMBL/GenBank/DDBJ databases">
        <authorList>
            <person name="Nowell W R."/>
        </authorList>
    </citation>
    <scope>NUCLEOTIDE SEQUENCE</scope>
</reference>
<gene>
    <name evidence="1" type="ORF">FNK824_LOCUS30127</name>
    <name evidence="2" type="ORF">JBS370_LOCUS37895</name>
</gene>
<dbReference type="AlphaFoldDB" id="A0A819TGK7"/>
<sequence length="142" mass="16328">MTEHEDLTIEKSSVIAVLNENGSYWLAKVINVEDENKNIEIQYFDDNTFRIENTSTQIVERASILCTFGRIHHSCKQFKLSDVLQAKLVKQVAEARQFLTNSANNNHLQQVDGVQELQEIITTLKIEIEHLEQKFMSPPIAE</sequence>
<organism evidence="1 3">
    <name type="scientific">Rotaria sordida</name>
    <dbReference type="NCBI Taxonomy" id="392033"/>
    <lineage>
        <taxon>Eukaryota</taxon>
        <taxon>Metazoa</taxon>
        <taxon>Spiralia</taxon>
        <taxon>Gnathifera</taxon>
        <taxon>Rotifera</taxon>
        <taxon>Eurotatoria</taxon>
        <taxon>Bdelloidea</taxon>
        <taxon>Philodinida</taxon>
        <taxon>Philodinidae</taxon>
        <taxon>Rotaria</taxon>
    </lineage>
</organism>
<name>A0A819TGK7_9BILA</name>
<dbReference type="Proteomes" id="UP000663874">
    <property type="component" value="Unassembled WGS sequence"/>
</dbReference>
<dbReference type="EMBL" id="CAJOBD010018873">
    <property type="protein sequence ID" value="CAF4231392.1"/>
    <property type="molecule type" value="Genomic_DNA"/>
</dbReference>
<evidence type="ECO:0000313" key="1">
    <source>
        <dbReference type="EMBL" id="CAF4076757.1"/>
    </source>
</evidence>
<dbReference type="EMBL" id="CAJOBE010009083">
    <property type="protein sequence ID" value="CAF4076757.1"/>
    <property type="molecule type" value="Genomic_DNA"/>
</dbReference>